<proteinExistence type="predicted"/>
<evidence type="ECO:0000313" key="4">
    <source>
        <dbReference type="Proteomes" id="UP000219167"/>
    </source>
</evidence>
<dbReference type="Proteomes" id="UP000219167">
    <property type="component" value="Unassembled WGS sequence"/>
</dbReference>
<dbReference type="EMBL" id="OBQD01000001">
    <property type="protein sequence ID" value="SOC35632.1"/>
    <property type="molecule type" value="Genomic_DNA"/>
</dbReference>
<accession>A0A285U1C6</accession>
<organism evidence="3 4">
    <name type="scientific">Rhizobium subbaraonis</name>
    <dbReference type="NCBI Taxonomy" id="908946"/>
    <lineage>
        <taxon>Bacteria</taxon>
        <taxon>Pseudomonadati</taxon>
        <taxon>Pseudomonadota</taxon>
        <taxon>Alphaproteobacteria</taxon>
        <taxon>Hyphomicrobiales</taxon>
        <taxon>Rhizobiaceae</taxon>
        <taxon>Rhizobium/Agrobacterium group</taxon>
        <taxon>Rhizobium</taxon>
    </lineage>
</organism>
<feature type="signal peptide" evidence="2">
    <location>
        <begin position="1"/>
        <end position="31"/>
    </location>
</feature>
<sequence>MFRITLSKMLVLLRLVIIASLAGYSLPSASAAMHGTWSTIAADQTDGHHASSDAHQEHGDHHSNPDGDQELSKQECCNAFCVSLAIVVEADMIGGPRLAVLREFVNDAQIKTGVPPLHRPPNL</sequence>
<name>A0A285U1C6_9HYPH</name>
<keyword evidence="2" id="KW-0732">Signal</keyword>
<evidence type="ECO:0008006" key="5">
    <source>
        <dbReference type="Google" id="ProtNLM"/>
    </source>
</evidence>
<feature type="region of interest" description="Disordered" evidence="1">
    <location>
        <begin position="44"/>
        <end position="71"/>
    </location>
</feature>
<feature type="compositionally biased region" description="Basic and acidic residues" evidence="1">
    <location>
        <begin position="45"/>
        <end position="71"/>
    </location>
</feature>
<evidence type="ECO:0000313" key="3">
    <source>
        <dbReference type="EMBL" id="SOC35632.1"/>
    </source>
</evidence>
<evidence type="ECO:0000256" key="1">
    <source>
        <dbReference type="SAM" id="MobiDB-lite"/>
    </source>
</evidence>
<evidence type="ECO:0000256" key="2">
    <source>
        <dbReference type="SAM" id="SignalP"/>
    </source>
</evidence>
<reference evidence="3 4" key="1">
    <citation type="submission" date="2017-08" db="EMBL/GenBank/DDBJ databases">
        <authorList>
            <person name="de Groot N.N."/>
        </authorList>
    </citation>
    <scope>NUCLEOTIDE SEQUENCE [LARGE SCALE GENOMIC DNA]</scope>
    <source>
        <strain evidence="3 4">JC85</strain>
    </source>
</reference>
<dbReference type="AlphaFoldDB" id="A0A285U1C6"/>
<gene>
    <name evidence="3" type="ORF">SAMN05892877_101453</name>
</gene>
<keyword evidence="4" id="KW-1185">Reference proteome</keyword>
<protein>
    <recommendedName>
        <fullName evidence="5">DUF2946 domain-containing protein</fullName>
    </recommendedName>
</protein>
<feature type="chain" id="PRO_5012605935" description="DUF2946 domain-containing protein" evidence="2">
    <location>
        <begin position="32"/>
        <end position="123"/>
    </location>
</feature>